<gene>
    <name evidence="4" type="ORF">THIAE_04575</name>
</gene>
<dbReference type="GO" id="GO:0003676">
    <property type="term" value="F:nucleic acid binding"/>
    <property type="evidence" value="ECO:0007669"/>
    <property type="project" value="InterPro"/>
</dbReference>
<dbReference type="PANTHER" id="PTHR30231">
    <property type="entry name" value="DNA POLYMERASE III SUBUNIT EPSILON"/>
    <property type="match status" value="1"/>
</dbReference>
<evidence type="ECO:0000256" key="1">
    <source>
        <dbReference type="ARBA" id="ARBA00022722"/>
    </source>
</evidence>
<dbReference type="PANTHER" id="PTHR30231:SF7">
    <property type="entry name" value="BLR4117 PROTEIN"/>
    <property type="match status" value="1"/>
</dbReference>
<dbReference type="InParanoid" id="W0DV80"/>
<keyword evidence="2" id="KW-0269">Exonuclease</keyword>
<dbReference type="GO" id="GO:0006259">
    <property type="term" value="P:DNA metabolic process"/>
    <property type="evidence" value="ECO:0007669"/>
    <property type="project" value="UniProtKB-ARBA"/>
</dbReference>
<evidence type="ECO:0000256" key="2">
    <source>
        <dbReference type="ARBA" id="ARBA00022839"/>
    </source>
</evidence>
<dbReference type="Gene3D" id="3.30.420.10">
    <property type="entry name" value="Ribonuclease H-like superfamily/Ribonuclease H"/>
    <property type="match status" value="1"/>
</dbReference>
<dbReference type="AlphaFoldDB" id="W0DV80"/>
<dbReference type="NCBIfam" id="NF006601">
    <property type="entry name" value="PRK09145.1"/>
    <property type="match status" value="1"/>
</dbReference>
<evidence type="ECO:0000313" key="5">
    <source>
        <dbReference type="Proteomes" id="UP000005380"/>
    </source>
</evidence>
<dbReference type="STRING" id="717772.THIAE_04575"/>
<dbReference type="CDD" id="cd06127">
    <property type="entry name" value="DEDDh"/>
    <property type="match status" value="1"/>
</dbReference>
<dbReference type="InterPro" id="IPR012337">
    <property type="entry name" value="RNaseH-like_sf"/>
</dbReference>
<reference evidence="4 5" key="1">
    <citation type="submission" date="2013-12" db="EMBL/GenBank/DDBJ databases">
        <authorList>
            <consortium name="DOE Joint Genome Institute"/>
            <person name="Kappler U."/>
            <person name="Huntemann M."/>
            <person name="Han J."/>
            <person name="Chen A."/>
            <person name="Kyrpides N."/>
            <person name="Mavromatis K."/>
            <person name="Markowitz V."/>
            <person name="Palaniappan K."/>
            <person name="Ivanova N."/>
            <person name="Schaumberg A."/>
            <person name="Pati A."/>
            <person name="Liolios K."/>
            <person name="Nordberg H.P."/>
            <person name="Cantor M.N."/>
            <person name="Hua S.X."/>
            <person name="Woyke T."/>
        </authorList>
    </citation>
    <scope>NUCLEOTIDE SEQUENCE [LARGE SCALE GENOMIC DNA]</scope>
    <source>
        <strain evidence="5">AL2</strain>
    </source>
</reference>
<keyword evidence="5" id="KW-1185">Reference proteome</keyword>
<sequence>MWPIQLPHRLQQAWWHWQLKDPAYQFLFGPVHSDEVVCFDCETTGLDPKQDKIVTLSAIKIRGREILTSESLNLQFKQQRDINPESILIHQLRNMDVTVGLDERDAIDQFLTFIGSRPLVGYYLSFDVGMVNAVVKPWLGIRLPNPQLDVAELYHQQFYQDWLQPDHEVFDLSFKTMLAKLNLPTLGQHDAFNDALMTAMIYVKLQANRD</sequence>
<keyword evidence="2" id="KW-0378">Hydrolase</keyword>
<dbReference type="RefSeq" id="WP_006459038.1">
    <property type="nucleotide sequence ID" value="NZ_CP007030.1"/>
</dbReference>
<dbReference type="HOGENOM" id="CLU_047806_10_0_6"/>
<dbReference type="GO" id="GO:0008408">
    <property type="term" value="F:3'-5' exonuclease activity"/>
    <property type="evidence" value="ECO:0007669"/>
    <property type="project" value="TreeGrafter"/>
</dbReference>
<dbReference type="SMART" id="SM00479">
    <property type="entry name" value="EXOIII"/>
    <property type="match status" value="1"/>
</dbReference>
<evidence type="ECO:0000259" key="3">
    <source>
        <dbReference type="SMART" id="SM00479"/>
    </source>
</evidence>
<dbReference type="InterPro" id="IPR013520">
    <property type="entry name" value="Ribonucl_H"/>
</dbReference>
<dbReference type="SUPFAM" id="SSF53098">
    <property type="entry name" value="Ribonuclease H-like"/>
    <property type="match status" value="1"/>
</dbReference>
<dbReference type="eggNOG" id="COG0847">
    <property type="taxonomic scope" value="Bacteria"/>
</dbReference>
<dbReference type="GO" id="GO:0005829">
    <property type="term" value="C:cytosol"/>
    <property type="evidence" value="ECO:0007669"/>
    <property type="project" value="TreeGrafter"/>
</dbReference>
<accession>W0DV80</accession>
<feature type="domain" description="Exonuclease" evidence="3">
    <location>
        <begin position="35"/>
        <end position="210"/>
    </location>
</feature>
<dbReference type="OrthoDB" id="5497329at2"/>
<keyword evidence="1" id="KW-0540">Nuclease</keyword>
<organism evidence="4 5">
    <name type="scientific">Thiomicrospira aerophila AL3</name>
    <dbReference type="NCBI Taxonomy" id="717772"/>
    <lineage>
        <taxon>Bacteria</taxon>
        <taxon>Pseudomonadati</taxon>
        <taxon>Pseudomonadota</taxon>
        <taxon>Gammaproteobacteria</taxon>
        <taxon>Thiotrichales</taxon>
        <taxon>Piscirickettsiaceae</taxon>
        <taxon>Thiomicrospira</taxon>
    </lineage>
</organism>
<dbReference type="InterPro" id="IPR036397">
    <property type="entry name" value="RNaseH_sf"/>
</dbReference>
<dbReference type="Pfam" id="PF00929">
    <property type="entry name" value="RNase_T"/>
    <property type="match status" value="1"/>
</dbReference>
<name>W0DV80_9GAMM</name>
<evidence type="ECO:0000313" key="4">
    <source>
        <dbReference type="EMBL" id="AHF01158.1"/>
    </source>
</evidence>
<dbReference type="KEGG" id="tao:THIAE_04575"/>
<proteinExistence type="predicted"/>
<protein>
    <submittedName>
        <fullName evidence="4">DNA polymerase III subunit epsilon</fullName>
    </submittedName>
</protein>
<dbReference type="EMBL" id="CP007030">
    <property type="protein sequence ID" value="AHF01158.1"/>
    <property type="molecule type" value="Genomic_DNA"/>
</dbReference>
<dbReference type="Proteomes" id="UP000005380">
    <property type="component" value="Chromosome"/>
</dbReference>